<dbReference type="InterPro" id="IPR018883">
    <property type="entry name" value="Delta_CA"/>
</dbReference>
<evidence type="ECO:0000256" key="1">
    <source>
        <dbReference type="SAM" id="MobiDB-lite"/>
    </source>
</evidence>
<dbReference type="STRING" id="411684.HPDFL43_00665"/>
<keyword evidence="4" id="KW-1185">Reference proteome</keyword>
<dbReference type="EMBL" id="ABIA03000002">
    <property type="protein sequence ID" value="EDQ34664.1"/>
    <property type="molecule type" value="Genomic_DNA"/>
</dbReference>
<feature type="region of interest" description="Disordered" evidence="1">
    <location>
        <begin position="216"/>
        <end position="236"/>
    </location>
</feature>
<dbReference type="InterPro" id="IPR036398">
    <property type="entry name" value="CA_dom_sf"/>
</dbReference>
<sequence length="289" mass="30504">MRSKLFKIMGLSTVAAVSLSAASFAADPGAGEVADSVIETQRAALAENTKGFGFGPQAPRDLEQTSGNNQRSFASAPAFSEMNLCNIHFHAGAEHRGGEFTRYVGNGNGKGYGTGFAYSGELTEAELAPIDALIGDVGYGGLEPGDTIEVHYVHTTAQVTPGPTLGACLSDAIINPQLRVETQVFVLVNDPNALDFVELARHEVVNGFHQAINMPTTSGDPVEYDGSTTGPSYNEKGSPLQVTWSVPPKVSKVNIASVGAWFENNVFEEKGAHGVRNLVLNPDLLSPIN</sequence>
<reference evidence="3 4" key="2">
    <citation type="submission" date="2012-06" db="EMBL/GenBank/DDBJ databases">
        <authorList>
            <person name="Fiebig A."/>
        </authorList>
    </citation>
    <scope>NUCLEOTIDE SEQUENCE [LARGE SCALE GENOMIC DNA]</scope>
    <source>
        <strain evidence="3 4">DFL-43</strain>
    </source>
</reference>
<protein>
    <recommendedName>
        <fullName evidence="5">Cadmium carbonic anhydrase</fullName>
    </recommendedName>
</protein>
<evidence type="ECO:0008006" key="5">
    <source>
        <dbReference type="Google" id="ProtNLM"/>
    </source>
</evidence>
<proteinExistence type="predicted"/>
<keyword evidence="2" id="KW-0732">Signal</keyword>
<dbReference type="eggNOG" id="ENOG502Z8DI">
    <property type="taxonomic scope" value="Bacteria"/>
</dbReference>
<accession>A9CYX8</accession>
<evidence type="ECO:0000313" key="3">
    <source>
        <dbReference type="EMBL" id="EDQ34664.1"/>
    </source>
</evidence>
<comment type="caution">
    <text evidence="3">The sequence shown here is derived from an EMBL/GenBank/DDBJ whole genome shotgun (WGS) entry which is preliminary data.</text>
</comment>
<feature type="region of interest" description="Disordered" evidence="1">
    <location>
        <begin position="50"/>
        <end position="71"/>
    </location>
</feature>
<evidence type="ECO:0000313" key="4">
    <source>
        <dbReference type="Proteomes" id="UP000004291"/>
    </source>
</evidence>
<dbReference type="AlphaFoldDB" id="A9CYX8"/>
<dbReference type="Pfam" id="PF10563">
    <property type="entry name" value="CA_like"/>
    <property type="match status" value="1"/>
</dbReference>
<dbReference type="SUPFAM" id="SSF51069">
    <property type="entry name" value="Carbonic anhydrase"/>
    <property type="match status" value="1"/>
</dbReference>
<gene>
    <name evidence="3" type="ORF">HPDFL43_00665</name>
</gene>
<evidence type="ECO:0000256" key="2">
    <source>
        <dbReference type="SAM" id="SignalP"/>
    </source>
</evidence>
<organism evidence="3 4">
    <name type="scientific">Hoeflea phototrophica (strain DSM 17068 / NCIMB 14078 / DFL-43)</name>
    <dbReference type="NCBI Taxonomy" id="411684"/>
    <lineage>
        <taxon>Bacteria</taxon>
        <taxon>Pseudomonadati</taxon>
        <taxon>Pseudomonadota</taxon>
        <taxon>Alphaproteobacteria</taxon>
        <taxon>Hyphomicrobiales</taxon>
        <taxon>Rhizobiaceae</taxon>
        <taxon>Hoeflea</taxon>
    </lineage>
</organism>
<dbReference type="HOGENOM" id="CLU_993078_0_0_5"/>
<feature type="chain" id="PRO_5002736857" description="Cadmium carbonic anhydrase" evidence="2">
    <location>
        <begin position="26"/>
        <end position="289"/>
    </location>
</feature>
<name>A9CYX8_HOEPD</name>
<dbReference type="OrthoDB" id="8902034at2"/>
<feature type="signal peptide" evidence="2">
    <location>
        <begin position="1"/>
        <end position="25"/>
    </location>
</feature>
<dbReference type="Proteomes" id="UP000004291">
    <property type="component" value="Chromosome"/>
</dbReference>
<dbReference type="RefSeq" id="WP_007195925.1">
    <property type="nucleotide sequence ID" value="NZ_CM002917.1"/>
</dbReference>
<reference evidence="3 4" key="1">
    <citation type="submission" date="2007-10" db="EMBL/GenBank/DDBJ databases">
        <authorList>
            <person name="Wagner-Dobler I."/>
            <person name="Ferriera S."/>
            <person name="Johnson J."/>
            <person name="Kravitz S."/>
            <person name="Beeson K."/>
            <person name="Sutton G."/>
            <person name="Rogers Y.-H."/>
            <person name="Friedman R."/>
            <person name="Frazier M."/>
            <person name="Venter J.C."/>
        </authorList>
    </citation>
    <scope>NUCLEOTIDE SEQUENCE [LARGE SCALE GENOMIC DNA]</scope>
    <source>
        <strain evidence="3 4">DFL-43</strain>
    </source>
</reference>